<name>A0A091ATX0_9GAMM</name>
<dbReference type="InterPro" id="IPR002625">
    <property type="entry name" value="Smr_dom"/>
</dbReference>
<dbReference type="SUPFAM" id="SSF160443">
    <property type="entry name" value="SMR domain-like"/>
    <property type="match status" value="1"/>
</dbReference>
<dbReference type="InterPro" id="IPR036063">
    <property type="entry name" value="Smr_dom_sf"/>
</dbReference>
<dbReference type="EMBL" id="AVCH01000197">
    <property type="protein sequence ID" value="KFN42786.1"/>
    <property type="molecule type" value="Genomic_DNA"/>
</dbReference>
<evidence type="ECO:0000256" key="1">
    <source>
        <dbReference type="SAM" id="MobiDB-lite"/>
    </source>
</evidence>
<gene>
    <name evidence="3" type="ORF">N790_11345</name>
</gene>
<evidence type="ECO:0000313" key="3">
    <source>
        <dbReference type="EMBL" id="KFN42786.1"/>
    </source>
</evidence>
<protein>
    <recommendedName>
        <fullName evidence="2">Smr domain-containing protein</fullName>
    </recommendedName>
</protein>
<feature type="domain" description="Smr" evidence="2">
    <location>
        <begin position="101"/>
        <end position="182"/>
    </location>
</feature>
<organism evidence="3 4">
    <name type="scientific">Arenimonas malthae CC-JY-1</name>
    <dbReference type="NCBI Taxonomy" id="1384054"/>
    <lineage>
        <taxon>Bacteria</taxon>
        <taxon>Pseudomonadati</taxon>
        <taxon>Pseudomonadota</taxon>
        <taxon>Gammaproteobacteria</taxon>
        <taxon>Lysobacterales</taxon>
        <taxon>Lysobacteraceae</taxon>
        <taxon>Arenimonas</taxon>
    </lineage>
</organism>
<dbReference type="PANTHER" id="PTHR35562">
    <property type="entry name" value="DNA ENDONUCLEASE SMRA-RELATED"/>
    <property type="match status" value="1"/>
</dbReference>
<dbReference type="Gene3D" id="3.30.1370.110">
    <property type="match status" value="1"/>
</dbReference>
<accession>A0A091ATX0</accession>
<dbReference type="SMART" id="SM00463">
    <property type="entry name" value="SMR"/>
    <property type="match status" value="1"/>
</dbReference>
<sequence length="194" mass="20887">MAKRKPPVPVVSEDDAALFREAIGEVRPLDPPPPAPEKPRPAPVPRMRALDEAEALAQSRGAGWFEATIEAAEALAYRRDEVPEKVLKALKRGQYSVGGELDLHQMRAPEAERWLREFLAESRLGGHACVRIIHGKGLRAAAGGSVLKALVDRMLRQRADVLAFASAPEAMGGTGAVLVLLARKRPGEQLPGTG</sequence>
<evidence type="ECO:0000259" key="2">
    <source>
        <dbReference type="PROSITE" id="PS50828"/>
    </source>
</evidence>
<evidence type="ECO:0000313" key="4">
    <source>
        <dbReference type="Proteomes" id="UP000029392"/>
    </source>
</evidence>
<feature type="compositionally biased region" description="Pro residues" evidence="1">
    <location>
        <begin position="29"/>
        <end position="44"/>
    </location>
</feature>
<dbReference type="RefSeq" id="WP_043804931.1">
    <property type="nucleotide sequence ID" value="NZ_AVCH01000197.1"/>
</dbReference>
<dbReference type="STRING" id="1384054.N790_11345"/>
<dbReference type="eggNOG" id="COG2840">
    <property type="taxonomic scope" value="Bacteria"/>
</dbReference>
<dbReference type="PATRIC" id="fig|1384054.3.peg.2459"/>
<reference evidence="3 4" key="1">
    <citation type="submission" date="2013-09" db="EMBL/GenBank/DDBJ databases">
        <title>Genome sequencing of Arenimonas malthae.</title>
        <authorList>
            <person name="Chen F."/>
            <person name="Wang G."/>
        </authorList>
    </citation>
    <scope>NUCLEOTIDE SEQUENCE [LARGE SCALE GENOMIC DNA]</scope>
    <source>
        <strain evidence="3 4">CC-JY-1</strain>
    </source>
</reference>
<feature type="region of interest" description="Disordered" evidence="1">
    <location>
        <begin position="23"/>
        <end position="44"/>
    </location>
</feature>
<proteinExistence type="predicted"/>
<dbReference type="Pfam" id="PF01713">
    <property type="entry name" value="Smr"/>
    <property type="match status" value="1"/>
</dbReference>
<dbReference type="GO" id="GO:0004520">
    <property type="term" value="F:DNA endonuclease activity"/>
    <property type="evidence" value="ECO:0007669"/>
    <property type="project" value="TreeGrafter"/>
</dbReference>
<comment type="caution">
    <text evidence="3">The sequence shown here is derived from an EMBL/GenBank/DDBJ whole genome shotgun (WGS) entry which is preliminary data.</text>
</comment>
<dbReference type="OrthoDB" id="9808881at2"/>
<dbReference type="PROSITE" id="PS50828">
    <property type="entry name" value="SMR"/>
    <property type="match status" value="1"/>
</dbReference>
<dbReference type="PANTHER" id="PTHR35562:SF2">
    <property type="entry name" value="DNA ENDONUCLEASE SMRA-RELATED"/>
    <property type="match status" value="1"/>
</dbReference>
<dbReference type="AlphaFoldDB" id="A0A091ATX0"/>
<keyword evidence="4" id="KW-1185">Reference proteome</keyword>
<dbReference type="Proteomes" id="UP000029392">
    <property type="component" value="Unassembled WGS sequence"/>
</dbReference>